<dbReference type="AlphaFoldDB" id="A0A239CYL0"/>
<reference evidence="2 3" key="1">
    <citation type="submission" date="2017-06" db="EMBL/GenBank/DDBJ databases">
        <authorList>
            <person name="Kim H.J."/>
            <person name="Triplett B.A."/>
        </authorList>
    </citation>
    <scope>NUCLEOTIDE SEQUENCE [LARGE SCALE GENOMIC DNA]</scope>
    <source>
        <strain evidence="2 3">DSM 25597</strain>
    </source>
</reference>
<dbReference type="Pfam" id="PF04993">
    <property type="entry name" value="TfoX_N"/>
    <property type="match status" value="1"/>
</dbReference>
<accession>A0A239CYL0</accession>
<feature type="domain" description="TfoX N-terminal" evidence="1">
    <location>
        <begin position="38"/>
        <end position="106"/>
    </location>
</feature>
<dbReference type="Proteomes" id="UP000198379">
    <property type="component" value="Unassembled WGS sequence"/>
</dbReference>
<dbReference type="Gene3D" id="3.30.1460.30">
    <property type="entry name" value="YgaC/TfoX-N like chaperone"/>
    <property type="match status" value="1"/>
</dbReference>
<dbReference type="RefSeq" id="WP_089373538.1">
    <property type="nucleotide sequence ID" value="NZ_BMEP01000001.1"/>
</dbReference>
<evidence type="ECO:0000313" key="3">
    <source>
        <dbReference type="Proteomes" id="UP000198379"/>
    </source>
</evidence>
<proteinExistence type="predicted"/>
<keyword evidence="3" id="KW-1185">Reference proteome</keyword>
<dbReference type="SUPFAM" id="SSF159894">
    <property type="entry name" value="YgaC/TfoX-N like"/>
    <property type="match status" value="1"/>
</dbReference>
<dbReference type="InterPro" id="IPR007076">
    <property type="entry name" value="TfoX_N"/>
</dbReference>
<organism evidence="2 3">
    <name type="scientific">Dokdonia pacifica</name>
    <dbReference type="NCBI Taxonomy" id="1627892"/>
    <lineage>
        <taxon>Bacteria</taxon>
        <taxon>Pseudomonadati</taxon>
        <taxon>Bacteroidota</taxon>
        <taxon>Flavobacteriia</taxon>
        <taxon>Flavobacteriales</taxon>
        <taxon>Flavobacteriaceae</taxon>
        <taxon>Dokdonia</taxon>
    </lineage>
</organism>
<name>A0A239CYL0_9FLAO</name>
<protein>
    <submittedName>
        <fullName evidence="2">TfoX N-terminal domain-containing protein</fullName>
    </submittedName>
</protein>
<gene>
    <name evidence="2" type="ORF">SAMN06265376_10946</name>
</gene>
<dbReference type="OrthoDB" id="129437at2"/>
<evidence type="ECO:0000313" key="2">
    <source>
        <dbReference type="EMBL" id="SNS25117.1"/>
    </source>
</evidence>
<dbReference type="EMBL" id="FZNY01000009">
    <property type="protein sequence ID" value="SNS25117.1"/>
    <property type="molecule type" value="Genomic_DNA"/>
</dbReference>
<evidence type="ECO:0000259" key="1">
    <source>
        <dbReference type="Pfam" id="PF04993"/>
    </source>
</evidence>
<sequence>MSKSKIEIPIERLELYDNLIGDHPTIERKGKTTPYTSINGHMFSFLSKGGTMGLRLSAEDRDEFLQNFNSQLMEQHGRVMKEYVEIPNDLLEKTEQLAEYLQRSLDYVSGLKPKTTKK</sequence>